<dbReference type="EMBL" id="BAABKG010000001">
    <property type="protein sequence ID" value="GAA5143713.1"/>
    <property type="molecule type" value="Genomic_DNA"/>
</dbReference>
<evidence type="ECO:0000313" key="2">
    <source>
        <dbReference type="EMBL" id="GAA5143713.1"/>
    </source>
</evidence>
<dbReference type="Pfam" id="PF03992">
    <property type="entry name" value="ABM"/>
    <property type="match status" value="1"/>
</dbReference>
<gene>
    <name evidence="2" type="ORF">GCM10023340_09770</name>
</gene>
<dbReference type="PROSITE" id="PS51725">
    <property type="entry name" value="ABM"/>
    <property type="match status" value="1"/>
</dbReference>
<evidence type="ECO:0000259" key="1">
    <source>
        <dbReference type="PROSITE" id="PS51725"/>
    </source>
</evidence>
<dbReference type="SUPFAM" id="SSF54909">
    <property type="entry name" value="Dimeric alpha+beta barrel"/>
    <property type="match status" value="1"/>
</dbReference>
<keyword evidence="3" id="KW-1185">Reference proteome</keyword>
<accession>A0ABP9PB57</accession>
<organism evidence="2 3">
    <name type="scientific">Nocardioides marinquilinus</name>
    <dbReference type="NCBI Taxonomy" id="1210400"/>
    <lineage>
        <taxon>Bacteria</taxon>
        <taxon>Bacillati</taxon>
        <taxon>Actinomycetota</taxon>
        <taxon>Actinomycetes</taxon>
        <taxon>Propionibacteriales</taxon>
        <taxon>Nocardioidaceae</taxon>
        <taxon>Nocardioides</taxon>
    </lineage>
</organism>
<evidence type="ECO:0000313" key="3">
    <source>
        <dbReference type="Proteomes" id="UP001500221"/>
    </source>
</evidence>
<dbReference type="RefSeq" id="WP_345455106.1">
    <property type="nucleotide sequence ID" value="NZ_BAABKG010000001.1"/>
</dbReference>
<name>A0ABP9PB57_9ACTN</name>
<dbReference type="InterPro" id="IPR011008">
    <property type="entry name" value="Dimeric_a/b-barrel"/>
</dbReference>
<proteinExistence type="predicted"/>
<reference evidence="3" key="1">
    <citation type="journal article" date="2019" name="Int. J. Syst. Evol. Microbiol.">
        <title>The Global Catalogue of Microorganisms (GCM) 10K type strain sequencing project: providing services to taxonomists for standard genome sequencing and annotation.</title>
        <authorList>
            <consortium name="The Broad Institute Genomics Platform"/>
            <consortium name="The Broad Institute Genome Sequencing Center for Infectious Disease"/>
            <person name="Wu L."/>
            <person name="Ma J."/>
        </authorList>
    </citation>
    <scope>NUCLEOTIDE SEQUENCE [LARGE SCALE GENOMIC DNA]</scope>
    <source>
        <strain evidence="3">JCM 18459</strain>
    </source>
</reference>
<dbReference type="Gene3D" id="3.30.70.100">
    <property type="match status" value="1"/>
</dbReference>
<dbReference type="Proteomes" id="UP001500221">
    <property type="component" value="Unassembled WGS sequence"/>
</dbReference>
<feature type="domain" description="ABM" evidence="1">
    <location>
        <begin position="2"/>
        <end position="97"/>
    </location>
</feature>
<dbReference type="InterPro" id="IPR007138">
    <property type="entry name" value="ABM_dom"/>
</dbReference>
<sequence>MLIITGHYRVDAAERDAYVAAFADLQRRARAAPGCLDIAITADALDEERVNNLERWESQGAMEAWRAVADPPGLDVEMRGVQVRLYTVTDARDPFSI</sequence>
<comment type="caution">
    <text evidence="2">The sequence shown here is derived from an EMBL/GenBank/DDBJ whole genome shotgun (WGS) entry which is preliminary data.</text>
</comment>
<protein>
    <recommendedName>
        <fullName evidence="1">ABM domain-containing protein</fullName>
    </recommendedName>
</protein>